<feature type="region of interest" description="Disordered" evidence="1">
    <location>
        <begin position="69"/>
        <end position="89"/>
    </location>
</feature>
<dbReference type="PANTHER" id="PTHR42754:SF1">
    <property type="entry name" value="LIPOPROTEIN"/>
    <property type="match status" value="1"/>
</dbReference>
<dbReference type="EMBL" id="CP055153">
    <property type="protein sequence ID" value="QMU29527.1"/>
    <property type="molecule type" value="Genomic_DNA"/>
</dbReference>
<dbReference type="InterPro" id="IPR026444">
    <property type="entry name" value="Secre_tail"/>
</dbReference>
<proteinExistence type="predicted"/>
<dbReference type="AlphaFoldDB" id="A0A7L7L9W4"/>
<gene>
    <name evidence="3" type="ORF">HUW48_16450</name>
</gene>
<keyword evidence="4" id="KW-1185">Reference proteome</keyword>
<feature type="domain" description="Secretion system C-terminal sorting" evidence="2">
    <location>
        <begin position="919"/>
        <end position="988"/>
    </location>
</feature>
<protein>
    <submittedName>
        <fullName evidence="3">T9SS type A sorting domain-containing protein</fullName>
    </submittedName>
</protein>
<organism evidence="3 4">
    <name type="scientific">Adhaeribacter radiodurans</name>
    <dbReference type="NCBI Taxonomy" id="2745197"/>
    <lineage>
        <taxon>Bacteria</taxon>
        <taxon>Pseudomonadati</taxon>
        <taxon>Bacteroidota</taxon>
        <taxon>Cytophagia</taxon>
        <taxon>Cytophagales</taxon>
        <taxon>Hymenobacteraceae</taxon>
        <taxon>Adhaeribacter</taxon>
    </lineage>
</organism>
<name>A0A7L7L9W4_9BACT</name>
<evidence type="ECO:0000256" key="1">
    <source>
        <dbReference type="SAM" id="MobiDB-lite"/>
    </source>
</evidence>
<reference evidence="3 4" key="1">
    <citation type="submission" date="2020-08" db="EMBL/GenBank/DDBJ databases">
        <title>Adhaeribacter dokdonensis sp. nov., isolated from the rhizosphere of Elymus tsukushiensis, a plant native to the Dokdo Islands, Republic of Korea.</title>
        <authorList>
            <person name="Ghim S.Y."/>
        </authorList>
    </citation>
    <scope>NUCLEOTIDE SEQUENCE [LARGE SCALE GENOMIC DNA]</scope>
    <source>
        <strain evidence="3 4">KUDC8001</strain>
    </source>
</reference>
<feature type="compositionally biased region" description="Basic and acidic residues" evidence="1">
    <location>
        <begin position="78"/>
        <end position="87"/>
    </location>
</feature>
<evidence type="ECO:0000313" key="4">
    <source>
        <dbReference type="Proteomes" id="UP000514509"/>
    </source>
</evidence>
<dbReference type="Gene3D" id="2.60.40.4070">
    <property type="match status" value="1"/>
</dbReference>
<accession>A0A7L7L9W4</accession>
<dbReference type="KEGG" id="add:HUW48_16450"/>
<dbReference type="Proteomes" id="UP000514509">
    <property type="component" value="Chromosome"/>
</dbReference>
<dbReference type="Pfam" id="PF18962">
    <property type="entry name" value="Por_Secre_tail"/>
    <property type="match status" value="1"/>
</dbReference>
<evidence type="ECO:0000313" key="3">
    <source>
        <dbReference type="EMBL" id="QMU29527.1"/>
    </source>
</evidence>
<sequence length="998" mass="108437">MKKAYSYLFPYSHAGLFTSNYLSKILVILGMGLSFTSSAQKIKWDKTIGGESSDFLTSIQNTPDSGFVLGGTSSSGKSGEKTQDNNKDQYGLNTNDYWIVKLNTNGTKQWDKTFGGNVDDNLSIVMPTKDGGYILGGSSSSGKSGDKTEANKGETDFWVIKVNADGTKVWDKTIGGNKSDNLTTIVQSTDGGYLLGGTSKSGKIGNKTEINKGSTDYWVVKLQPDGTKEWDRTIGGKGEDGLASLQLTSDGGYILGGSSFSPISFDKTEASQGVIDFWIVKLRSDGSKEWDKTIGGNNIDYLETLRQTNDGGYILGGFSESDITGSKTEASKGSTDYWVVKLRSDGSKEWDKTIGGDWLDYLYSIELTPDGGYILGGNSSSNMSGDKSEDTDVYYSDFWIVKLRADGTKQWDKTFGTPEDDYFATIQQTNDGNYILGGSNYADISEDKTEPSRGGFDYWVIKLEDKVYNATAWNQRYGGTDFDNFTTAIQTTDGGYLAGGYSASNSGFSKSQNSQGKNDFWLVKTDQYGEKIWDKTYGGSEDDFLNRVIQTQDGGYLLTGSSFSGKSGYKTQPSRGNRDFWIVKISAQGTKQWDKRYGGSGSDELLKVIQLATGEYILAGNSNSSAGGDKSQNSQGGSDYWLVKISSKGEKLWDKRYGGSLGEDLASIIITRDKGFLLVGSSLSGFNGDKGEISRGNKDYWIVKTDEKGIVQWNKTFGGSANDQAATVGRFQGDIYFIAGTSASGKSGDKSQANQGGTDYWVIKFDLLGNKIWDKTFGGQQNDELRAGTFTKEGNYVLAGSSFSGASGDKTQSNQGGSDYWLLTLDQDGNKIWDKRFGGSRTDELRSVIQTIDGGFLLGGRSDSGETGDKSQPAIGFSGPDFWLVKIPPVTSTSSPTLVSRSATALPSVQTNVNYLTAYPNPFTDKVTINFTLPETQAVTVKIYNSQGQEVKTLFQGKAKARQTYQLEWQAGNKPAGLYFMGLQTPTTRQDLKLLLAN</sequence>
<dbReference type="RefSeq" id="WP_182411987.1">
    <property type="nucleotide sequence ID" value="NZ_CP055153.1"/>
</dbReference>
<dbReference type="NCBIfam" id="TIGR04183">
    <property type="entry name" value="Por_Secre_tail"/>
    <property type="match status" value="1"/>
</dbReference>
<dbReference type="PANTHER" id="PTHR42754">
    <property type="entry name" value="ENDOGLUCANASE"/>
    <property type="match status" value="1"/>
</dbReference>
<evidence type="ECO:0000259" key="2">
    <source>
        <dbReference type="Pfam" id="PF18962"/>
    </source>
</evidence>